<dbReference type="STRING" id="560819.SAMN05428998_1743"/>
<gene>
    <name evidence="1" type="ORF">SAMN05428998_1743</name>
</gene>
<evidence type="ECO:0000313" key="2">
    <source>
        <dbReference type="Proteomes" id="UP000192917"/>
    </source>
</evidence>
<protein>
    <recommendedName>
        <fullName evidence="3">Sulfate transporter</fullName>
    </recommendedName>
</protein>
<proteinExistence type="predicted"/>
<dbReference type="Pfam" id="PF11363">
    <property type="entry name" value="DUF3164"/>
    <property type="match status" value="1"/>
</dbReference>
<dbReference type="InterPro" id="IPR021505">
    <property type="entry name" value="Phage_B3_Orf6"/>
</dbReference>
<evidence type="ECO:0008006" key="3">
    <source>
        <dbReference type="Google" id="ProtNLM"/>
    </source>
</evidence>
<dbReference type="EMBL" id="FWZX01000074">
    <property type="protein sequence ID" value="SMF85909.1"/>
    <property type="molecule type" value="Genomic_DNA"/>
</dbReference>
<organism evidence="1 2">
    <name type="scientific">Tistlia consotensis USBA 355</name>
    <dbReference type="NCBI Taxonomy" id="560819"/>
    <lineage>
        <taxon>Bacteria</taxon>
        <taxon>Pseudomonadati</taxon>
        <taxon>Pseudomonadota</taxon>
        <taxon>Alphaproteobacteria</taxon>
        <taxon>Rhodospirillales</taxon>
        <taxon>Rhodovibrionaceae</taxon>
        <taxon>Tistlia</taxon>
    </lineage>
</organism>
<dbReference type="AlphaFoldDB" id="A0A1Y6CS15"/>
<sequence length="223" mass="24486">MTTNAIPAGYMADAKGRLIPEGLVKPQHKLEDQTVRKILGFALALSAQIGRFKGHTYDDLASFVDLLNEQYGATRGGPKGNTTLTSYDGCIRVVVQVQDTLIFGEELQSAKRLFDRCIEDWSADGDPRLKTLVDHAFQVDQVGRINRSALFGLRQAEIDDPSWKAAVAALNDSIRVIGSREYVRIQYRDTPRGQWRTVPLDLAACEAPVSAEAPADRTAPAEG</sequence>
<accession>A0A1Y6CS15</accession>
<name>A0A1Y6CS15_9PROT</name>
<dbReference type="RefSeq" id="WP_085127538.1">
    <property type="nucleotide sequence ID" value="NZ_FWZX01000074.1"/>
</dbReference>
<evidence type="ECO:0000313" key="1">
    <source>
        <dbReference type="EMBL" id="SMF85909.1"/>
    </source>
</evidence>
<reference evidence="1 2" key="1">
    <citation type="submission" date="2017-04" db="EMBL/GenBank/DDBJ databases">
        <authorList>
            <person name="Afonso C.L."/>
            <person name="Miller P.J."/>
            <person name="Scott M.A."/>
            <person name="Spackman E."/>
            <person name="Goraichik I."/>
            <person name="Dimitrov K.M."/>
            <person name="Suarez D.L."/>
            <person name="Swayne D.E."/>
        </authorList>
    </citation>
    <scope>NUCLEOTIDE SEQUENCE [LARGE SCALE GENOMIC DNA]</scope>
    <source>
        <strain evidence="1 2">USBA 355</strain>
    </source>
</reference>
<keyword evidence="2" id="KW-1185">Reference proteome</keyword>
<dbReference type="Proteomes" id="UP000192917">
    <property type="component" value="Unassembled WGS sequence"/>
</dbReference>